<dbReference type="SUPFAM" id="SSF53850">
    <property type="entry name" value="Periplasmic binding protein-like II"/>
    <property type="match status" value="1"/>
</dbReference>
<protein>
    <submittedName>
        <fullName evidence="1">Guanylate cyclase 2G</fullName>
    </submittedName>
</protein>
<gene>
    <name evidence="1" type="ORF">ElyMa_002065900</name>
</gene>
<sequence>MNGNEVYAPVRVWVLNPNCAFPDEPIRVIGRAQKSGTTSTLTSALSAADSNWRETYGVFSKGMNPSTYEPYHWKSGKSKSSILII</sequence>
<proteinExistence type="predicted"/>
<accession>A0AAV4FCM3</accession>
<reference evidence="1 2" key="1">
    <citation type="journal article" date="2021" name="Elife">
        <title>Chloroplast acquisition without the gene transfer in kleptoplastic sea slugs, Plakobranchus ocellatus.</title>
        <authorList>
            <person name="Maeda T."/>
            <person name="Takahashi S."/>
            <person name="Yoshida T."/>
            <person name="Shimamura S."/>
            <person name="Takaki Y."/>
            <person name="Nagai Y."/>
            <person name="Toyoda A."/>
            <person name="Suzuki Y."/>
            <person name="Arimoto A."/>
            <person name="Ishii H."/>
            <person name="Satoh N."/>
            <person name="Nishiyama T."/>
            <person name="Hasebe M."/>
            <person name="Maruyama T."/>
            <person name="Minagawa J."/>
            <person name="Obokata J."/>
            <person name="Shigenobu S."/>
        </authorList>
    </citation>
    <scope>NUCLEOTIDE SEQUENCE [LARGE SCALE GENOMIC DNA]</scope>
</reference>
<dbReference type="Gene3D" id="3.40.190.10">
    <property type="entry name" value="Periplasmic binding protein-like II"/>
    <property type="match status" value="1"/>
</dbReference>
<evidence type="ECO:0000313" key="2">
    <source>
        <dbReference type="Proteomes" id="UP000762676"/>
    </source>
</evidence>
<comment type="caution">
    <text evidence="1">The sequence shown here is derived from an EMBL/GenBank/DDBJ whole genome shotgun (WGS) entry which is preliminary data.</text>
</comment>
<dbReference type="Proteomes" id="UP000762676">
    <property type="component" value="Unassembled WGS sequence"/>
</dbReference>
<dbReference type="AlphaFoldDB" id="A0AAV4FCM3"/>
<organism evidence="1 2">
    <name type="scientific">Elysia marginata</name>
    <dbReference type="NCBI Taxonomy" id="1093978"/>
    <lineage>
        <taxon>Eukaryota</taxon>
        <taxon>Metazoa</taxon>
        <taxon>Spiralia</taxon>
        <taxon>Lophotrochozoa</taxon>
        <taxon>Mollusca</taxon>
        <taxon>Gastropoda</taxon>
        <taxon>Heterobranchia</taxon>
        <taxon>Euthyneura</taxon>
        <taxon>Panpulmonata</taxon>
        <taxon>Sacoglossa</taxon>
        <taxon>Placobranchoidea</taxon>
        <taxon>Plakobranchidae</taxon>
        <taxon>Elysia</taxon>
    </lineage>
</organism>
<keyword evidence="2" id="KW-1185">Reference proteome</keyword>
<name>A0AAV4FCM3_9GAST</name>
<evidence type="ECO:0000313" key="1">
    <source>
        <dbReference type="EMBL" id="GFR70161.1"/>
    </source>
</evidence>
<dbReference type="EMBL" id="BMAT01004197">
    <property type="protein sequence ID" value="GFR70161.1"/>
    <property type="molecule type" value="Genomic_DNA"/>
</dbReference>